<keyword evidence="2" id="KW-1185">Reference proteome</keyword>
<dbReference type="AlphaFoldDB" id="A0A162T7U3"/>
<dbReference type="GeneID" id="28993733"/>
<protein>
    <submittedName>
        <fullName evidence="1">Uncharacterized protein</fullName>
    </submittedName>
</protein>
<reference evidence="2" key="1">
    <citation type="submission" date="2015-06" db="EMBL/GenBank/DDBJ databases">
        <title>Expansion of signal transduction pathways in fungi by whole-genome duplication.</title>
        <authorList>
            <consortium name="DOE Joint Genome Institute"/>
            <person name="Corrochano L.M."/>
            <person name="Kuo A."/>
            <person name="Marcet-Houben M."/>
            <person name="Polaino S."/>
            <person name="Salamov A."/>
            <person name="Villalobos J.M."/>
            <person name="Alvarez M.I."/>
            <person name="Avalos J."/>
            <person name="Benito E.P."/>
            <person name="Benoit I."/>
            <person name="Burger G."/>
            <person name="Camino L.P."/>
            <person name="Canovas D."/>
            <person name="Cerda-Olmedo E."/>
            <person name="Cheng J.-F."/>
            <person name="Dominguez A."/>
            <person name="Elias M."/>
            <person name="Eslava A.P."/>
            <person name="Glaser F."/>
            <person name="Grimwood J."/>
            <person name="Gutierrez G."/>
            <person name="Heitman J."/>
            <person name="Henrissat B."/>
            <person name="Iturriaga E.A."/>
            <person name="Lang B.F."/>
            <person name="Lavin J.L."/>
            <person name="Lee S."/>
            <person name="Li W."/>
            <person name="Lindquist E."/>
            <person name="Lopez-Garcia S."/>
            <person name="Luque E.M."/>
            <person name="Marcos A.T."/>
            <person name="Martin J."/>
            <person name="McCluskey K."/>
            <person name="Medina H.R."/>
            <person name="Miralles-Duran A."/>
            <person name="Miyazaki A."/>
            <person name="Munoz-Torres E."/>
            <person name="Oguiza J.A."/>
            <person name="Ohm R."/>
            <person name="Olmedo M."/>
            <person name="Orejas M."/>
            <person name="Ortiz-Castellanos L."/>
            <person name="Pisabarro A.G."/>
            <person name="Rodriguez-Romero J."/>
            <person name="Ruiz-Herrera J."/>
            <person name="Ruiz-Vazquez R."/>
            <person name="Sanz C."/>
            <person name="Schackwitz W."/>
            <person name="Schmutz J."/>
            <person name="Shahriari M."/>
            <person name="Shelest E."/>
            <person name="Silva-Franco F."/>
            <person name="Soanes D."/>
            <person name="Syed K."/>
            <person name="Tagua V.G."/>
            <person name="Talbot N.J."/>
            <person name="Thon M."/>
            <person name="De vries R.P."/>
            <person name="Wiebenga A."/>
            <person name="Yadav J.S."/>
            <person name="Braun E.L."/>
            <person name="Baker S."/>
            <person name="Garre V."/>
            <person name="Horwitz B."/>
            <person name="Torres-Martinez S."/>
            <person name="Idnurm A."/>
            <person name="Herrera-Estrella A."/>
            <person name="Gabaldon T."/>
            <person name="Grigoriev I.V."/>
        </authorList>
    </citation>
    <scope>NUCLEOTIDE SEQUENCE [LARGE SCALE GENOMIC DNA]</scope>
    <source>
        <strain evidence="2">NRRL 1555(-)</strain>
    </source>
</reference>
<evidence type="ECO:0000313" key="2">
    <source>
        <dbReference type="Proteomes" id="UP000077315"/>
    </source>
</evidence>
<dbReference type="EMBL" id="KV441000">
    <property type="protein sequence ID" value="OAD66782.1"/>
    <property type="molecule type" value="Genomic_DNA"/>
</dbReference>
<dbReference type="Proteomes" id="UP000077315">
    <property type="component" value="Unassembled WGS sequence"/>
</dbReference>
<dbReference type="RefSeq" id="XP_018284822.1">
    <property type="nucleotide sequence ID" value="XM_018432827.1"/>
</dbReference>
<evidence type="ECO:0000313" key="1">
    <source>
        <dbReference type="EMBL" id="OAD66782.1"/>
    </source>
</evidence>
<gene>
    <name evidence="1" type="ORF">PHYBLDRAFT_152049</name>
</gene>
<name>A0A162T7U3_PHYB8</name>
<dbReference type="VEuPathDB" id="FungiDB:PHYBLDRAFT_152049"/>
<sequence>MLDVSILIKDNEPLPPTIFSLTKKPMSPMSTTEYNCLVGYYQVAYNDKRISSCKNGMTSSPFIQYIFIHSFTPTNSPTTLYNHNYQLNFAFVK</sequence>
<accession>A0A162T7U3</accession>
<proteinExistence type="predicted"/>
<dbReference type="InParanoid" id="A0A162T7U3"/>
<organism evidence="1 2">
    <name type="scientific">Phycomyces blakesleeanus (strain ATCC 8743b / DSM 1359 / FGSC 10004 / NBRC 33097 / NRRL 1555)</name>
    <dbReference type="NCBI Taxonomy" id="763407"/>
    <lineage>
        <taxon>Eukaryota</taxon>
        <taxon>Fungi</taxon>
        <taxon>Fungi incertae sedis</taxon>
        <taxon>Mucoromycota</taxon>
        <taxon>Mucoromycotina</taxon>
        <taxon>Mucoromycetes</taxon>
        <taxon>Mucorales</taxon>
        <taxon>Phycomycetaceae</taxon>
        <taxon>Phycomyces</taxon>
    </lineage>
</organism>